<feature type="compositionally biased region" description="Pro residues" evidence="6">
    <location>
        <begin position="221"/>
        <end position="251"/>
    </location>
</feature>
<dbReference type="InterPro" id="IPR007168">
    <property type="entry name" value="Phageshock_PspC_N"/>
</dbReference>
<evidence type="ECO:0000256" key="2">
    <source>
        <dbReference type="ARBA" id="ARBA00022475"/>
    </source>
</evidence>
<feature type="transmembrane region" description="Helical" evidence="7">
    <location>
        <begin position="123"/>
        <end position="139"/>
    </location>
</feature>
<evidence type="ECO:0000259" key="8">
    <source>
        <dbReference type="Pfam" id="PF04024"/>
    </source>
</evidence>
<evidence type="ECO:0000256" key="6">
    <source>
        <dbReference type="SAM" id="MobiDB-lite"/>
    </source>
</evidence>
<organism evidence="9 10">
    <name type="scientific">Streptacidiphilus alkalitolerans</name>
    <dbReference type="NCBI Taxonomy" id="3342712"/>
    <lineage>
        <taxon>Bacteria</taxon>
        <taxon>Bacillati</taxon>
        <taxon>Actinomycetota</taxon>
        <taxon>Actinomycetes</taxon>
        <taxon>Kitasatosporales</taxon>
        <taxon>Streptomycetaceae</taxon>
        <taxon>Streptacidiphilus</taxon>
    </lineage>
</organism>
<keyword evidence="2" id="KW-1003">Cell membrane</keyword>
<feature type="region of interest" description="Disordered" evidence="6">
    <location>
        <begin position="1"/>
        <end position="28"/>
    </location>
</feature>
<feature type="region of interest" description="Disordered" evidence="6">
    <location>
        <begin position="414"/>
        <end position="437"/>
    </location>
</feature>
<dbReference type="EMBL" id="JBHEZY010000008">
    <property type="protein sequence ID" value="MFC1433140.1"/>
    <property type="molecule type" value="Genomic_DNA"/>
</dbReference>
<proteinExistence type="predicted"/>
<dbReference type="Proteomes" id="UP001592530">
    <property type="component" value="Unassembled WGS sequence"/>
</dbReference>
<keyword evidence="3 7" id="KW-0812">Transmembrane</keyword>
<evidence type="ECO:0000313" key="10">
    <source>
        <dbReference type="Proteomes" id="UP001592530"/>
    </source>
</evidence>
<feature type="transmembrane region" description="Helical" evidence="7">
    <location>
        <begin position="50"/>
        <end position="77"/>
    </location>
</feature>
<evidence type="ECO:0000256" key="5">
    <source>
        <dbReference type="ARBA" id="ARBA00023136"/>
    </source>
</evidence>
<feature type="transmembrane region" description="Helical" evidence="7">
    <location>
        <begin position="316"/>
        <end position="335"/>
    </location>
</feature>
<protein>
    <submittedName>
        <fullName evidence="9">PspC domain-containing protein</fullName>
    </submittedName>
</protein>
<evidence type="ECO:0000256" key="7">
    <source>
        <dbReference type="SAM" id="Phobius"/>
    </source>
</evidence>
<comment type="subcellular location">
    <subcellularLocation>
        <location evidence="1">Cell membrane</location>
        <topology evidence="1">Single-pass membrane protein</topology>
    </subcellularLocation>
</comment>
<feature type="compositionally biased region" description="Basic and acidic residues" evidence="6">
    <location>
        <begin position="204"/>
        <end position="214"/>
    </location>
</feature>
<dbReference type="PANTHER" id="PTHR33885:SF3">
    <property type="entry name" value="PHAGE SHOCK PROTEIN C"/>
    <property type="match status" value="1"/>
</dbReference>
<feature type="region of interest" description="Disordered" evidence="6">
    <location>
        <begin position="145"/>
        <end position="251"/>
    </location>
</feature>
<accession>A0ABV6X4D9</accession>
<dbReference type="InterPro" id="IPR052027">
    <property type="entry name" value="PspC"/>
</dbReference>
<evidence type="ECO:0000256" key="4">
    <source>
        <dbReference type="ARBA" id="ARBA00022989"/>
    </source>
</evidence>
<sequence length="458" mass="48279">MTEDAPPTQPVPEPGNRPRSARPPLERSRDRRVVAGVCGGLGRHLDIDPVVFRVVIAVLCLSGGVGLFIYGLAWLVVPVERTRRNELQRLLSGRVDGQSLGAVLVTVLGTGIFFSYMGSAGHIFPLLLIALLAFAALRYDPAKHPRRRLQQPLPGDPPGEDGEPTGSSGFEGTIFGVTFRTTPPSAPPEQPTVPVPPGAPAWWKRTDPLAKDVPEDTVPLDTPPADAPPWAPELPPPAPPGPPAPPFAPLPPRERRSRSFLGSAFFFLALITGGSVWWLSARDHHSIDVLTVLASSLLVLGLGLVVCARWGRGRSLAVWATLLTLAIAAVGASPARLSTSYQHRVWTPTAAASVQPDYNLGTGQATLDLSRLAAAPGRTVTTDVHLGVGKLLVLLPPGSRVEITAHVGLGSIHLPGTDDDSGGVSANRSTELNPEGAARYGTINLDLSVGAGDLEVTQ</sequence>
<dbReference type="InterPro" id="IPR036259">
    <property type="entry name" value="MFS_trans_sf"/>
</dbReference>
<evidence type="ECO:0000256" key="1">
    <source>
        <dbReference type="ARBA" id="ARBA00004162"/>
    </source>
</evidence>
<dbReference type="PANTHER" id="PTHR33885">
    <property type="entry name" value="PHAGE SHOCK PROTEIN C"/>
    <property type="match status" value="1"/>
</dbReference>
<dbReference type="SUPFAM" id="SSF103473">
    <property type="entry name" value="MFS general substrate transporter"/>
    <property type="match status" value="1"/>
</dbReference>
<gene>
    <name evidence="9" type="ORF">ACEZDB_21080</name>
</gene>
<feature type="transmembrane region" description="Helical" evidence="7">
    <location>
        <begin position="260"/>
        <end position="280"/>
    </location>
</feature>
<feature type="compositionally biased region" description="Pro residues" evidence="6">
    <location>
        <begin position="184"/>
        <end position="199"/>
    </location>
</feature>
<evidence type="ECO:0000313" key="9">
    <source>
        <dbReference type="EMBL" id="MFC1433140.1"/>
    </source>
</evidence>
<dbReference type="RefSeq" id="WP_380555218.1">
    <property type="nucleotide sequence ID" value="NZ_JBHEZY010000008.1"/>
</dbReference>
<keyword evidence="4 7" id="KW-1133">Transmembrane helix</keyword>
<feature type="transmembrane region" description="Helical" evidence="7">
    <location>
        <begin position="286"/>
        <end position="307"/>
    </location>
</feature>
<dbReference type="Pfam" id="PF04024">
    <property type="entry name" value="PspC"/>
    <property type="match status" value="1"/>
</dbReference>
<feature type="domain" description="Phage shock protein PspC N-terminal" evidence="8">
    <location>
        <begin position="24"/>
        <end position="80"/>
    </location>
</feature>
<evidence type="ECO:0000256" key="3">
    <source>
        <dbReference type="ARBA" id="ARBA00022692"/>
    </source>
</evidence>
<feature type="transmembrane region" description="Helical" evidence="7">
    <location>
        <begin position="98"/>
        <end position="117"/>
    </location>
</feature>
<comment type="caution">
    <text evidence="9">The sequence shown here is derived from an EMBL/GenBank/DDBJ whole genome shotgun (WGS) entry which is preliminary data.</text>
</comment>
<keyword evidence="5 7" id="KW-0472">Membrane</keyword>
<reference evidence="9 10" key="1">
    <citation type="submission" date="2024-09" db="EMBL/GenBank/DDBJ databases">
        <authorList>
            <person name="Lee S.D."/>
        </authorList>
    </citation>
    <scope>NUCLEOTIDE SEQUENCE [LARGE SCALE GENOMIC DNA]</scope>
    <source>
        <strain evidence="9 10">N1-3</strain>
    </source>
</reference>
<name>A0ABV6X4D9_9ACTN</name>